<organism evidence="2 3">
    <name type="scientific">Novilysobacter ciconiae</name>
    <dbReference type="NCBI Taxonomy" id="2781022"/>
    <lineage>
        <taxon>Bacteria</taxon>
        <taxon>Pseudomonadati</taxon>
        <taxon>Pseudomonadota</taxon>
        <taxon>Gammaproteobacteria</taxon>
        <taxon>Lysobacterales</taxon>
        <taxon>Lysobacteraceae</taxon>
        <taxon>Novilysobacter</taxon>
    </lineage>
</organism>
<reference evidence="2 3" key="1">
    <citation type="submission" date="2020-10" db="EMBL/GenBank/DDBJ databases">
        <title>complete genome sequencing of Lysobacter sp. H21R20.</title>
        <authorList>
            <person name="Bae J.-W."/>
            <person name="Lee S.-Y."/>
        </authorList>
    </citation>
    <scope>NUCLEOTIDE SEQUENCE [LARGE SCALE GENOMIC DNA]</scope>
    <source>
        <strain evidence="2 3">H21R20</strain>
    </source>
</reference>
<evidence type="ECO:0000256" key="1">
    <source>
        <dbReference type="SAM" id="Phobius"/>
    </source>
</evidence>
<keyword evidence="1" id="KW-0472">Membrane</keyword>
<proteinExistence type="predicted"/>
<dbReference type="Proteomes" id="UP000594059">
    <property type="component" value="Chromosome"/>
</dbReference>
<evidence type="ECO:0000313" key="2">
    <source>
        <dbReference type="EMBL" id="QOW19004.1"/>
    </source>
</evidence>
<dbReference type="EMBL" id="CP063656">
    <property type="protein sequence ID" value="QOW19004.1"/>
    <property type="molecule type" value="Genomic_DNA"/>
</dbReference>
<evidence type="ECO:0008006" key="4">
    <source>
        <dbReference type="Google" id="ProtNLM"/>
    </source>
</evidence>
<feature type="transmembrane region" description="Helical" evidence="1">
    <location>
        <begin position="110"/>
        <end position="130"/>
    </location>
</feature>
<sequence length="294" mass="31672">MRKVFSSHRLENTEGVAELLRQAGIEVRILNGRSYKGNRRRTFSYSDPSAPVSEAWVVRSDDQRLAREILRDAGLIDTTRPSDGYTTPTFRSEVELAQARSPARKKLLRIKLGVLALIVAVVVAGGMHTLNQPPVPAATPEPVTLVDAQFASPPFDGTIAATLAPVARAVFQSNLGEVDTPVACLGVDGGDAPAALISELAGAQPGLALVPATACQEVADEDKGSYERATGRAATMVDVHVFRPSAPEHGTVEVSAYHHRGQATYLTLEVARRDDRWQVTQVIKRVESRGLMGF</sequence>
<protein>
    <recommendedName>
        <fullName evidence="4">DUF2007 domain-containing protein</fullName>
    </recommendedName>
</protein>
<dbReference type="KEGG" id="lcic:INQ41_10105"/>
<name>A0A7S6ZRZ1_9GAMM</name>
<keyword evidence="3" id="KW-1185">Reference proteome</keyword>
<keyword evidence="1" id="KW-0812">Transmembrane</keyword>
<keyword evidence="1" id="KW-1133">Transmembrane helix</keyword>
<accession>A0A7S6ZRZ1</accession>
<evidence type="ECO:0000313" key="3">
    <source>
        <dbReference type="Proteomes" id="UP000594059"/>
    </source>
</evidence>
<dbReference type="RefSeq" id="WP_193984126.1">
    <property type="nucleotide sequence ID" value="NZ_CP063656.1"/>
</dbReference>
<dbReference type="AlphaFoldDB" id="A0A7S6ZRZ1"/>
<gene>
    <name evidence="2" type="ORF">INQ41_10105</name>
</gene>